<evidence type="ECO:0008006" key="5">
    <source>
        <dbReference type="Google" id="ProtNLM"/>
    </source>
</evidence>
<dbReference type="PATRIC" id="fig|1423766.4.peg.1792"/>
<dbReference type="AlphaFoldDB" id="A0A0R1NU47"/>
<evidence type="ECO:0000313" key="3">
    <source>
        <dbReference type="EMBL" id="KRL20323.1"/>
    </source>
</evidence>
<dbReference type="Gene3D" id="2.30.30.110">
    <property type="match status" value="1"/>
</dbReference>
<evidence type="ECO:0000256" key="2">
    <source>
        <dbReference type="ARBA" id="ARBA00022649"/>
    </source>
</evidence>
<dbReference type="EMBL" id="AZEB01000030">
    <property type="protein sequence ID" value="KRL20323.1"/>
    <property type="molecule type" value="Genomic_DNA"/>
</dbReference>
<dbReference type="SUPFAM" id="SSF50118">
    <property type="entry name" value="Cell growth inhibitor/plasmid maintenance toxic component"/>
    <property type="match status" value="1"/>
</dbReference>
<accession>A0A0R1NU47</accession>
<dbReference type="InterPro" id="IPR003477">
    <property type="entry name" value="PemK-like"/>
</dbReference>
<gene>
    <name evidence="3" type="ORF">FC98_GL001733</name>
</gene>
<proteinExistence type="inferred from homology"/>
<comment type="similarity">
    <text evidence="1">Belongs to the PemK/MazF family.</text>
</comment>
<evidence type="ECO:0000313" key="4">
    <source>
        <dbReference type="Proteomes" id="UP000051439"/>
    </source>
</evidence>
<keyword evidence="4" id="KW-1185">Reference proteome</keyword>
<evidence type="ECO:0000256" key="1">
    <source>
        <dbReference type="ARBA" id="ARBA00007521"/>
    </source>
</evidence>
<sequence length="84" mass="9442">MIVLSNNDYNRATGMVIGMVVTSKDFSDNDFYYAFADFESGIKGSVVTWQLPTYDFQARNGEIVGHTSEKLVQELRQRAIAILS</sequence>
<dbReference type="Proteomes" id="UP000051439">
    <property type="component" value="Unassembled WGS sequence"/>
</dbReference>
<keyword evidence="2" id="KW-1277">Toxin-antitoxin system</keyword>
<dbReference type="Pfam" id="PF02452">
    <property type="entry name" value="PemK_toxin"/>
    <property type="match status" value="1"/>
</dbReference>
<organism evidence="3 4">
    <name type="scientific">Lentilactobacillus kisonensis DSM 19906 = JCM 15041</name>
    <dbReference type="NCBI Taxonomy" id="1423766"/>
    <lineage>
        <taxon>Bacteria</taxon>
        <taxon>Bacillati</taxon>
        <taxon>Bacillota</taxon>
        <taxon>Bacilli</taxon>
        <taxon>Lactobacillales</taxon>
        <taxon>Lactobacillaceae</taxon>
        <taxon>Lentilactobacillus</taxon>
    </lineage>
</organism>
<dbReference type="InterPro" id="IPR011067">
    <property type="entry name" value="Plasmid_toxin/cell-grow_inhib"/>
</dbReference>
<name>A0A0R1NU47_9LACO</name>
<dbReference type="GO" id="GO:0003677">
    <property type="term" value="F:DNA binding"/>
    <property type="evidence" value="ECO:0007669"/>
    <property type="project" value="InterPro"/>
</dbReference>
<reference evidence="3 4" key="1">
    <citation type="journal article" date="2015" name="Genome Announc.">
        <title>Expanding the biotechnology potential of lactobacilli through comparative genomics of 213 strains and associated genera.</title>
        <authorList>
            <person name="Sun Z."/>
            <person name="Harris H.M."/>
            <person name="McCann A."/>
            <person name="Guo C."/>
            <person name="Argimon S."/>
            <person name="Zhang W."/>
            <person name="Yang X."/>
            <person name="Jeffery I.B."/>
            <person name="Cooney J.C."/>
            <person name="Kagawa T.F."/>
            <person name="Liu W."/>
            <person name="Song Y."/>
            <person name="Salvetti E."/>
            <person name="Wrobel A."/>
            <person name="Rasinkangas P."/>
            <person name="Parkhill J."/>
            <person name="Rea M.C."/>
            <person name="O'Sullivan O."/>
            <person name="Ritari J."/>
            <person name="Douillard F.P."/>
            <person name="Paul Ross R."/>
            <person name="Yang R."/>
            <person name="Briner A.E."/>
            <person name="Felis G.E."/>
            <person name="de Vos W.M."/>
            <person name="Barrangou R."/>
            <person name="Klaenhammer T.R."/>
            <person name="Caufield P.W."/>
            <person name="Cui Y."/>
            <person name="Zhang H."/>
            <person name="O'Toole P.W."/>
        </authorList>
    </citation>
    <scope>NUCLEOTIDE SEQUENCE [LARGE SCALE GENOMIC DNA]</scope>
    <source>
        <strain evidence="3 4">DSM 19906</strain>
    </source>
</reference>
<protein>
    <recommendedName>
        <fullName evidence="5">Toxin-antitoxin system, toxin component, MazF family</fullName>
    </recommendedName>
</protein>
<comment type="caution">
    <text evidence="3">The sequence shown here is derived from an EMBL/GenBank/DDBJ whole genome shotgun (WGS) entry which is preliminary data.</text>
</comment>